<proteinExistence type="predicted"/>
<dbReference type="InterPro" id="IPR050109">
    <property type="entry name" value="HTH-type_TetR-like_transc_reg"/>
</dbReference>
<dbReference type="RefSeq" id="WP_168551130.1">
    <property type="nucleotide sequence ID" value="NZ_JAAWWL010000001.1"/>
</dbReference>
<feature type="DNA-binding region" description="H-T-H motif" evidence="2">
    <location>
        <begin position="25"/>
        <end position="44"/>
    </location>
</feature>
<evidence type="ECO:0000313" key="5">
    <source>
        <dbReference type="Proteomes" id="UP000718451"/>
    </source>
</evidence>
<evidence type="ECO:0000313" key="4">
    <source>
        <dbReference type="EMBL" id="NKI30906.1"/>
    </source>
</evidence>
<comment type="caution">
    <text evidence="4">The sequence shown here is derived from an EMBL/GenBank/DDBJ whole genome shotgun (WGS) entry which is preliminary data.</text>
</comment>
<evidence type="ECO:0000259" key="3">
    <source>
        <dbReference type="PROSITE" id="PS50977"/>
    </source>
</evidence>
<dbReference type="Gene3D" id="1.10.357.10">
    <property type="entry name" value="Tetracycline Repressor, domain 2"/>
    <property type="match status" value="1"/>
</dbReference>
<dbReference type="EMBL" id="JAAWWL010000001">
    <property type="protein sequence ID" value="NKI30906.1"/>
    <property type="molecule type" value="Genomic_DNA"/>
</dbReference>
<dbReference type="PRINTS" id="PR00455">
    <property type="entry name" value="HTHTETR"/>
</dbReference>
<dbReference type="Pfam" id="PF00440">
    <property type="entry name" value="TetR_N"/>
    <property type="match status" value="1"/>
</dbReference>
<keyword evidence="1 2" id="KW-0238">DNA-binding</keyword>
<organism evidence="4 5">
    <name type="scientific">Croceivirga thetidis</name>
    <dbReference type="NCBI Taxonomy" id="2721623"/>
    <lineage>
        <taxon>Bacteria</taxon>
        <taxon>Pseudomonadati</taxon>
        <taxon>Bacteroidota</taxon>
        <taxon>Flavobacteriia</taxon>
        <taxon>Flavobacteriales</taxon>
        <taxon>Flavobacteriaceae</taxon>
        <taxon>Croceivirga</taxon>
    </lineage>
</organism>
<feature type="domain" description="HTH tetR-type" evidence="3">
    <location>
        <begin position="2"/>
        <end position="62"/>
    </location>
</feature>
<dbReference type="SUPFAM" id="SSF46689">
    <property type="entry name" value="Homeodomain-like"/>
    <property type="match status" value="1"/>
</dbReference>
<dbReference type="PANTHER" id="PTHR30055">
    <property type="entry name" value="HTH-TYPE TRANSCRIPTIONAL REGULATOR RUTR"/>
    <property type="match status" value="1"/>
</dbReference>
<evidence type="ECO:0000256" key="2">
    <source>
        <dbReference type="PROSITE-ProRule" id="PRU00335"/>
    </source>
</evidence>
<dbReference type="Proteomes" id="UP000718451">
    <property type="component" value="Unassembled WGS sequence"/>
</dbReference>
<keyword evidence="5" id="KW-1185">Reference proteome</keyword>
<dbReference type="InterPro" id="IPR009057">
    <property type="entry name" value="Homeodomain-like_sf"/>
</dbReference>
<accession>A0ABX1GPE1</accession>
<reference evidence="4 5" key="1">
    <citation type="submission" date="2020-04" db="EMBL/GenBank/DDBJ databases">
        <authorList>
            <person name="Yoon J."/>
        </authorList>
    </citation>
    <scope>NUCLEOTIDE SEQUENCE [LARGE SCALE GENOMIC DNA]</scope>
    <source>
        <strain evidence="4 5">DJ-13</strain>
    </source>
</reference>
<gene>
    <name evidence="4" type="ORF">HCU67_03055</name>
</gene>
<sequence>MIDRKEKILQTALRLFANHGYNGVSTNKIASEAEVSEGLIFRHYKNKQGLLDAILQQAFEKAAILYADIITEQDPKQVLWKSITLPFRGDPKEYDFWRLQFKLKWELEISGKEKMQPMTDKLTWAFTQLGYQEPEKEAQILQHIIESVSGGILKDGMASQEALKDFLLEKYRVN</sequence>
<evidence type="ECO:0000256" key="1">
    <source>
        <dbReference type="ARBA" id="ARBA00023125"/>
    </source>
</evidence>
<dbReference type="InterPro" id="IPR001647">
    <property type="entry name" value="HTH_TetR"/>
</dbReference>
<protein>
    <submittedName>
        <fullName evidence="4">TetR/AcrR family transcriptional regulator</fullName>
    </submittedName>
</protein>
<dbReference type="PROSITE" id="PS50977">
    <property type="entry name" value="HTH_TETR_2"/>
    <property type="match status" value="1"/>
</dbReference>
<name>A0ABX1GPE1_9FLAO</name>